<evidence type="ECO:0000313" key="18">
    <source>
        <dbReference type="Proteomes" id="UP000321051"/>
    </source>
</evidence>
<evidence type="ECO:0000256" key="8">
    <source>
        <dbReference type="ARBA" id="ARBA00029513"/>
    </source>
</evidence>
<evidence type="ECO:0000259" key="16">
    <source>
        <dbReference type="PROSITE" id="PS51349"/>
    </source>
</evidence>
<dbReference type="InterPro" id="IPR037396">
    <property type="entry name" value="FMN_HAD"/>
</dbReference>
<keyword evidence="18" id="KW-1185">Reference proteome</keyword>
<feature type="binding site" evidence="15">
    <location>
        <begin position="313"/>
        <end position="317"/>
    </location>
    <ligand>
        <name>FMN</name>
        <dbReference type="ChEBI" id="CHEBI:58210"/>
    </ligand>
</feature>
<comment type="catalytic activity">
    <reaction evidence="9">
        <text>(S)-lactate + O2 = pyruvate + H2O2</text>
        <dbReference type="Rhea" id="RHEA:55868"/>
        <dbReference type="ChEBI" id="CHEBI:15361"/>
        <dbReference type="ChEBI" id="CHEBI:15379"/>
        <dbReference type="ChEBI" id="CHEBI:16240"/>
        <dbReference type="ChEBI" id="CHEBI:16651"/>
    </reaction>
    <physiologicalReaction direction="left-to-right" evidence="9">
        <dbReference type="Rhea" id="RHEA:55869"/>
    </physiologicalReaction>
</comment>
<accession>A0A510Y2Z3</accession>
<dbReference type="EMBL" id="BJUN01000002">
    <property type="protein sequence ID" value="GEK57679.1"/>
    <property type="molecule type" value="Genomic_DNA"/>
</dbReference>
<evidence type="ECO:0000256" key="11">
    <source>
        <dbReference type="ARBA" id="ARBA00050773"/>
    </source>
</evidence>
<dbReference type="InterPro" id="IPR008259">
    <property type="entry name" value="FMN_hydac_DH_AS"/>
</dbReference>
<feature type="binding site" evidence="15">
    <location>
        <begin position="97"/>
        <end position="99"/>
    </location>
    <ligand>
        <name>FMN</name>
        <dbReference type="ChEBI" id="CHEBI:58210"/>
    </ligand>
</feature>
<comment type="caution">
    <text evidence="17">The sequence shown here is derived from an EMBL/GenBank/DDBJ whole genome shotgun (WGS) entry which is preliminary data.</text>
</comment>
<feature type="binding site" evidence="15">
    <location>
        <position position="280"/>
    </location>
    <ligand>
        <name>FMN</name>
        <dbReference type="ChEBI" id="CHEBI:58210"/>
    </ligand>
</feature>
<protein>
    <recommendedName>
        <fullName evidence="8">L-lactate oxidase</fullName>
        <ecNumber evidence="3">1.1.3.15</ecNumber>
    </recommendedName>
    <alternativeName>
        <fullName evidence="13">(S)-2-hydroxy-acid oxidase</fullName>
    </alternativeName>
</protein>
<evidence type="ECO:0000256" key="12">
    <source>
        <dbReference type="ARBA" id="ARBA00052949"/>
    </source>
</evidence>
<feature type="binding site" evidence="15">
    <location>
        <position position="148"/>
    </location>
    <ligand>
        <name>FMN</name>
        <dbReference type="ChEBI" id="CHEBI:58210"/>
    </ligand>
</feature>
<feature type="binding site" evidence="15">
    <location>
        <position position="285"/>
    </location>
    <ligand>
        <name>glyoxylate</name>
        <dbReference type="ChEBI" id="CHEBI:36655"/>
    </ligand>
</feature>
<dbReference type="PANTHER" id="PTHR10578">
    <property type="entry name" value="S -2-HYDROXY-ACID OXIDASE-RELATED"/>
    <property type="match status" value="1"/>
</dbReference>
<gene>
    <name evidence="17" type="ORF">MHA01_05840</name>
</gene>
<evidence type="ECO:0000256" key="14">
    <source>
        <dbReference type="PIRSR" id="PIRSR000138-1"/>
    </source>
</evidence>
<dbReference type="SUPFAM" id="SSF51395">
    <property type="entry name" value="FMN-linked oxidoreductases"/>
    <property type="match status" value="1"/>
</dbReference>
<evidence type="ECO:0000256" key="3">
    <source>
        <dbReference type="ARBA" id="ARBA00013087"/>
    </source>
</evidence>
<dbReference type="OrthoDB" id="9770452at2"/>
<feature type="binding site" evidence="15">
    <location>
        <position position="258"/>
    </location>
    <ligand>
        <name>FMN</name>
        <dbReference type="ChEBI" id="CHEBI:58210"/>
    </ligand>
</feature>
<dbReference type="GO" id="GO:0003973">
    <property type="term" value="F:(S)-2-hydroxy-acid oxidase activity"/>
    <property type="evidence" value="ECO:0007669"/>
    <property type="project" value="UniProtKB-EC"/>
</dbReference>
<feature type="binding site" evidence="15">
    <location>
        <position position="44"/>
    </location>
    <ligand>
        <name>glyoxylate</name>
        <dbReference type="ChEBI" id="CHEBI:36655"/>
    </ligand>
</feature>
<evidence type="ECO:0000256" key="6">
    <source>
        <dbReference type="ARBA" id="ARBA00023002"/>
    </source>
</evidence>
<dbReference type="PANTHER" id="PTHR10578:SF143">
    <property type="entry name" value="FMN-DEPENDENT ALPHA-HYDROXY ACID DEHYDROGENASE PB1A11.03"/>
    <property type="match status" value="1"/>
</dbReference>
<evidence type="ECO:0000256" key="9">
    <source>
        <dbReference type="ARBA" id="ARBA00048754"/>
    </source>
</evidence>
<feature type="domain" description="FMN hydroxy acid dehydrogenase" evidence="16">
    <location>
        <begin position="18"/>
        <end position="386"/>
    </location>
</feature>
<organism evidence="17 18">
    <name type="scientific">Marinococcus halophilus</name>
    <dbReference type="NCBI Taxonomy" id="1371"/>
    <lineage>
        <taxon>Bacteria</taxon>
        <taxon>Bacillati</taxon>
        <taxon>Bacillota</taxon>
        <taxon>Bacilli</taxon>
        <taxon>Bacillales</taxon>
        <taxon>Bacillaceae</taxon>
        <taxon>Marinococcus</taxon>
    </lineage>
</organism>
<keyword evidence="6" id="KW-0560">Oxidoreductase</keyword>
<dbReference type="EC" id="1.1.3.15" evidence="3"/>
<comment type="cofactor">
    <cofactor evidence="2">
        <name>FMN</name>
        <dbReference type="ChEBI" id="CHEBI:58210"/>
    </cofactor>
</comment>
<feature type="binding site" evidence="15">
    <location>
        <position position="185"/>
    </location>
    <ligand>
        <name>glyoxylate</name>
        <dbReference type="ChEBI" id="CHEBI:36655"/>
    </ligand>
</feature>
<evidence type="ECO:0000256" key="15">
    <source>
        <dbReference type="PIRSR" id="PIRSR000138-2"/>
    </source>
</evidence>
<dbReference type="PROSITE" id="PS00557">
    <property type="entry name" value="FMN_HYDROXY_ACID_DH_1"/>
    <property type="match status" value="1"/>
</dbReference>
<feature type="binding site" evidence="15">
    <location>
        <begin position="336"/>
        <end position="337"/>
    </location>
    <ligand>
        <name>FMN</name>
        <dbReference type="ChEBI" id="CHEBI:58210"/>
    </ligand>
</feature>
<keyword evidence="5 15" id="KW-0288">FMN</keyword>
<evidence type="ECO:0000256" key="4">
    <source>
        <dbReference type="ARBA" id="ARBA00022630"/>
    </source>
</evidence>
<comment type="catalytic activity">
    <reaction evidence="12">
        <text>2-hydroxyoctanoate + O2 = 2-oxooctanoate + H2O2</text>
        <dbReference type="Rhea" id="RHEA:67940"/>
        <dbReference type="ChEBI" id="CHEBI:15379"/>
        <dbReference type="ChEBI" id="CHEBI:16240"/>
        <dbReference type="ChEBI" id="CHEBI:133514"/>
        <dbReference type="ChEBI" id="CHEBI:176689"/>
    </reaction>
</comment>
<dbReference type="RefSeq" id="WP_094907595.1">
    <property type="nucleotide sequence ID" value="NZ_BJUN01000002.1"/>
</dbReference>
<dbReference type="InterPro" id="IPR013785">
    <property type="entry name" value="Aldolase_TIM"/>
</dbReference>
<reference evidence="17 18" key="1">
    <citation type="submission" date="2019-07" db="EMBL/GenBank/DDBJ databases">
        <title>Whole genome shotgun sequence of Marinococcus halophilus NBRC 102359.</title>
        <authorList>
            <person name="Hosoyama A."/>
            <person name="Uohara A."/>
            <person name="Ohji S."/>
            <person name="Ichikawa N."/>
        </authorList>
    </citation>
    <scope>NUCLEOTIDE SEQUENCE [LARGE SCALE GENOMIC DNA]</scope>
    <source>
        <strain evidence="17 18">NBRC 102359</strain>
    </source>
</reference>
<feature type="binding site" evidence="15">
    <location>
        <position position="150"/>
    </location>
    <ligand>
        <name>glyoxylate</name>
        <dbReference type="ChEBI" id="CHEBI:36655"/>
    </ligand>
</feature>
<dbReference type="PROSITE" id="PS51349">
    <property type="entry name" value="FMN_HYDROXY_ACID_DH_2"/>
    <property type="match status" value="1"/>
</dbReference>
<evidence type="ECO:0000256" key="7">
    <source>
        <dbReference type="ARBA" id="ARBA00024042"/>
    </source>
</evidence>
<dbReference type="Pfam" id="PF01070">
    <property type="entry name" value="FMN_dh"/>
    <property type="match status" value="1"/>
</dbReference>
<evidence type="ECO:0000256" key="13">
    <source>
        <dbReference type="ARBA" id="ARBA00079803"/>
    </source>
</evidence>
<dbReference type="CDD" id="cd03332">
    <property type="entry name" value="LMO_FMN"/>
    <property type="match status" value="1"/>
</dbReference>
<dbReference type="Proteomes" id="UP000321051">
    <property type="component" value="Unassembled WGS sequence"/>
</dbReference>
<proteinExistence type="inferred from homology"/>
<dbReference type="InterPro" id="IPR037350">
    <property type="entry name" value="LMO_FMN"/>
</dbReference>
<dbReference type="AlphaFoldDB" id="A0A510Y2Z3"/>
<evidence type="ECO:0000256" key="2">
    <source>
        <dbReference type="ARBA" id="ARBA00001917"/>
    </source>
</evidence>
<dbReference type="Gene3D" id="3.20.20.70">
    <property type="entry name" value="Aldolase class I"/>
    <property type="match status" value="1"/>
</dbReference>
<dbReference type="GO" id="GO:0010181">
    <property type="term" value="F:FMN binding"/>
    <property type="evidence" value="ECO:0007669"/>
    <property type="project" value="InterPro"/>
</dbReference>
<comment type="catalytic activity">
    <reaction evidence="10">
        <text>mandelate + O2 = phenylglyoxylate + H2O2</text>
        <dbReference type="Rhea" id="RHEA:68968"/>
        <dbReference type="ChEBI" id="CHEBI:15379"/>
        <dbReference type="ChEBI" id="CHEBI:16240"/>
        <dbReference type="ChEBI" id="CHEBI:25147"/>
        <dbReference type="ChEBI" id="CHEBI:36656"/>
    </reaction>
</comment>
<feature type="binding site" evidence="15">
    <location>
        <position position="282"/>
    </location>
    <ligand>
        <name>glyoxylate</name>
        <dbReference type="ChEBI" id="CHEBI:36655"/>
    </ligand>
</feature>
<comment type="catalytic activity">
    <reaction evidence="1">
        <text>a (2S)-2-hydroxycarboxylate + O2 = a 2-oxocarboxylate + H2O2</text>
        <dbReference type="Rhea" id="RHEA:16789"/>
        <dbReference type="ChEBI" id="CHEBI:15379"/>
        <dbReference type="ChEBI" id="CHEBI:16240"/>
        <dbReference type="ChEBI" id="CHEBI:35179"/>
        <dbReference type="ChEBI" id="CHEBI:58123"/>
        <dbReference type="EC" id="1.1.3.15"/>
    </reaction>
</comment>
<sequence>MTGYGNDVQFKMYHPDKKKQELPVSFEDWEQQARERLADGPYHYIADGAGSGNTAGENRRALDNWRLLPRMMVDTENRDLSIQLLGEHLPFPVLMAPIGVQTIAHEEGELAAARAAKQTGVPYVASTASSFTMERIAEELDDAPKWFQLYWGKDKNVTASFLQRAEEAGYSAIVATLDTQMLSWREKDLENGYLPFLQAEGIANYLSDPAFRAKLERPPEEDIAAAVQQFVEIFTNAALSWEDLAFLRRQTNLPIVLKGVLDPEDVKKALEYDINGFIVSNHGGRQVDGTVAAIDMLPEMVEAAGGRVPVLMDSGIRRGADVIKALALGAEAVLVGRPYIYGLAVDGENGAYEVLRNLLADTDLTMGLTGRARMKDIDRSLVRRQK</sequence>
<feature type="binding site" evidence="15">
    <location>
        <position position="126"/>
    </location>
    <ligand>
        <name>FMN</name>
        <dbReference type="ChEBI" id="CHEBI:58210"/>
    </ligand>
</feature>
<name>A0A510Y2Z3_MARHA</name>
<dbReference type="InterPro" id="IPR000262">
    <property type="entry name" value="FMN-dep_DH"/>
</dbReference>
<evidence type="ECO:0000313" key="17">
    <source>
        <dbReference type="EMBL" id="GEK57679.1"/>
    </source>
</evidence>
<feature type="binding site" evidence="15">
    <location>
        <position position="176"/>
    </location>
    <ligand>
        <name>FMN</name>
        <dbReference type="ChEBI" id="CHEBI:58210"/>
    </ligand>
</feature>
<comment type="similarity">
    <text evidence="7">Belongs to the FMN-dependent alpha-hydroxy acid dehydrogenase family.</text>
</comment>
<dbReference type="STRING" id="1371.GCA_900166605_00505"/>
<comment type="catalytic activity">
    <reaction evidence="11">
        <text>2-hydroxyoctadecanoate + O2 = 2-oxooctadecanoate + H2O2</text>
        <dbReference type="Rhea" id="RHEA:68964"/>
        <dbReference type="ChEBI" id="CHEBI:15379"/>
        <dbReference type="ChEBI" id="CHEBI:16240"/>
        <dbReference type="ChEBI" id="CHEBI:17162"/>
        <dbReference type="ChEBI" id="CHEBI:76724"/>
    </reaction>
</comment>
<dbReference type="FunFam" id="3.20.20.70:FF:000029">
    <property type="entry name" value="L-lactate dehydrogenase"/>
    <property type="match status" value="1"/>
</dbReference>
<evidence type="ECO:0000256" key="5">
    <source>
        <dbReference type="ARBA" id="ARBA00022643"/>
    </source>
</evidence>
<dbReference type="InterPro" id="IPR012133">
    <property type="entry name" value="Alpha-hydoxy_acid_DH_FMN"/>
</dbReference>
<feature type="active site" description="Proton acceptor" evidence="14">
    <location>
        <position position="282"/>
    </location>
</feature>
<keyword evidence="4 15" id="KW-0285">Flavoprotein</keyword>
<dbReference type="PIRSF" id="PIRSF000138">
    <property type="entry name" value="Al-hdrx_acd_dh"/>
    <property type="match status" value="1"/>
</dbReference>
<evidence type="ECO:0000256" key="10">
    <source>
        <dbReference type="ARBA" id="ARBA00050549"/>
    </source>
</evidence>
<evidence type="ECO:0000256" key="1">
    <source>
        <dbReference type="ARBA" id="ARBA00000616"/>
    </source>
</evidence>